<evidence type="ECO:0000256" key="2">
    <source>
        <dbReference type="ARBA" id="ARBA00022963"/>
    </source>
</evidence>
<dbReference type="GeneTree" id="ENSGT00940000154738"/>
<sequence length="887" mass="99381">MGTTPVNIIRLKGRRLNFCLCFHHGSFFRQNINLEYKGSINLPGFQVYTFSTRDTLRSEALKDAHMEKKAALHLFSKQIGFLESLCHLSRQTQTDLKVQQVSFRPIVTEVCFVNRVQRRFQSNLSDEGEAAEAEDTASAQPQPQPYSTLQLFHISSLATRFGESYSYVAQHINLFFSRGPAQEVQAQVSVGEQSGSKSGPRKPNSKGGDSDQGQLKDNRWTLVDSRPLNADTSGTWNEGYLHVARRINSYFGAKVTDTDQESVLNPEVSSSWDEGYLHFAHHINSYFGAKITDAIQQPVKQKAAEICSNCSSDDNTNWENSPEAYSPRLSNTLLTPKQDDSVIQPKSLGLFHISSIATRFGEGYVQLASHINQYFSSPEAVERKSEEDEIAHGGRSSGEISAVGMPDSVQQKPMPMIDGLLKPVSNMLRMLAGSWHEVSELKTEVFPAKTILTRRPQVMSRRRAEEETRHLIGLLQQASRPSSLIGCIEDLNGHLIRHPACRAVVWQEKAVVALLSQRRRLADNQELQCAISEALALIGYTDPVKGRGIRVLSIDGGGTRGIVPLHVLKQLEEATGKPVHQLFDYICGVSTGAVVGFLLGLARMPLDECEELYHRFGSEVFQQNALVGTMKMGFTHSYYDTETWERILREKLRDKVLIKTSREKLSPKVSAVSTVVNWGTGPKPFIFRNYNHNPSRISRYAGSSGYQLWQAVRASSAAPGYFQEFPLHNDIHQDGGLILNNPSALAIHECRLLWPDQPFQCVLSLGTGRYDNTRRASATSTSLRAKISNLISSATDTEGVHMLLEDLLSDNVYFRFNPMLSAEVSLDECRPKALEQLQADTQLYLERNQHEMERLHCVLGAERSALQHTRDWLSQQAWALRQSWSGD</sequence>
<dbReference type="InterPro" id="IPR002641">
    <property type="entry name" value="PNPLA_dom"/>
</dbReference>
<dbReference type="CDD" id="cd07211">
    <property type="entry name" value="Pat_PNPLA8"/>
    <property type="match status" value="1"/>
</dbReference>
<feature type="region of interest" description="Disordered" evidence="5">
    <location>
        <begin position="186"/>
        <end position="228"/>
    </location>
</feature>
<feature type="compositionally biased region" description="Polar residues" evidence="5">
    <location>
        <begin position="186"/>
        <end position="197"/>
    </location>
</feature>
<dbReference type="SUPFAM" id="SSF52151">
    <property type="entry name" value="FabD/lysophospholipase-like"/>
    <property type="match status" value="1"/>
</dbReference>
<dbReference type="Pfam" id="PF01734">
    <property type="entry name" value="Patatin"/>
    <property type="match status" value="1"/>
</dbReference>
<dbReference type="Proteomes" id="UP000261540">
    <property type="component" value="Unplaced"/>
</dbReference>
<feature type="active site" description="Proton acceptor" evidence="4">
    <location>
        <position position="734"/>
    </location>
</feature>
<dbReference type="PANTHER" id="PTHR24185:SF1">
    <property type="entry name" value="CALCIUM-INDEPENDENT PHOSPHOLIPASE A2-GAMMA"/>
    <property type="match status" value="1"/>
</dbReference>
<keyword evidence="8" id="KW-1185">Reference proteome</keyword>
<keyword evidence="1 4" id="KW-0378">Hydrolase</keyword>
<dbReference type="PROSITE" id="PS51635">
    <property type="entry name" value="PNPLA"/>
    <property type="match status" value="1"/>
</dbReference>
<evidence type="ECO:0000313" key="8">
    <source>
        <dbReference type="Proteomes" id="UP000261540"/>
    </source>
</evidence>
<dbReference type="Gene3D" id="3.40.1090.10">
    <property type="entry name" value="Cytosolic phospholipase A2 catalytic domain"/>
    <property type="match status" value="1"/>
</dbReference>
<feature type="active site" description="Nucleophile" evidence="4">
    <location>
        <position position="590"/>
    </location>
</feature>
<evidence type="ECO:0000313" key="7">
    <source>
        <dbReference type="Ensembl" id="ENSPKIP00000031478.1"/>
    </source>
</evidence>
<dbReference type="GO" id="GO:0016020">
    <property type="term" value="C:membrane"/>
    <property type="evidence" value="ECO:0007669"/>
    <property type="project" value="TreeGrafter"/>
</dbReference>
<organism evidence="7 8">
    <name type="scientific">Paramormyrops kingsleyae</name>
    <dbReference type="NCBI Taxonomy" id="1676925"/>
    <lineage>
        <taxon>Eukaryota</taxon>
        <taxon>Metazoa</taxon>
        <taxon>Chordata</taxon>
        <taxon>Craniata</taxon>
        <taxon>Vertebrata</taxon>
        <taxon>Euteleostomi</taxon>
        <taxon>Actinopterygii</taxon>
        <taxon>Neopterygii</taxon>
        <taxon>Teleostei</taxon>
        <taxon>Osteoglossocephala</taxon>
        <taxon>Osteoglossomorpha</taxon>
        <taxon>Osteoglossiformes</taxon>
        <taxon>Mormyridae</taxon>
        <taxon>Paramormyrops</taxon>
    </lineage>
</organism>
<dbReference type="Ensembl" id="ENSPKIT00000012324.1">
    <property type="protein sequence ID" value="ENSPKIP00000031478.1"/>
    <property type="gene ID" value="ENSPKIG00000011949.1"/>
</dbReference>
<accession>A0A3B3SMA4</accession>
<evidence type="ECO:0000256" key="5">
    <source>
        <dbReference type="SAM" id="MobiDB-lite"/>
    </source>
</evidence>
<feature type="short sequence motif" description="GXSXG" evidence="4">
    <location>
        <begin position="588"/>
        <end position="592"/>
    </location>
</feature>
<feature type="domain" description="PNPLA" evidence="6">
    <location>
        <begin position="552"/>
        <end position="747"/>
    </location>
</feature>
<reference evidence="7" key="2">
    <citation type="submission" date="2025-09" db="UniProtKB">
        <authorList>
            <consortium name="Ensembl"/>
        </authorList>
    </citation>
    <scope>IDENTIFICATION</scope>
</reference>
<keyword evidence="3 4" id="KW-0443">Lipid metabolism</keyword>
<dbReference type="GO" id="GO:0016042">
    <property type="term" value="P:lipid catabolic process"/>
    <property type="evidence" value="ECO:0007669"/>
    <property type="project" value="UniProtKB-UniRule"/>
</dbReference>
<keyword evidence="2 4" id="KW-0442">Lipid degradation</keyword>
<evidence type="ECO:0000256" key="1">
    <source>
        <dbReference type="ARBA" id="ARBA00022801"/>
    </source>
</evidence>
<dbReference type="PANTHER" id="PTHR24185">
    <property type="entry name" value="CALCIUM-INDEPENDENT PHOSPHOLIPASE A2-GAMMA"/>
    <property type="match status" value="1"/>
</dbReference>
<feature type="compositionally biased region" description="Acidic residues" evidence="5">
    <location>
        <begin position="126"/>
        <end position="135"/>
    </location>
</feature>
<dbReference type="InterPro" id="IPR045217">
    <property type="entry name" value="PNPLA8-like"/>
</dbReference>
<dbReference type="CTD" id="5972"/>
<feature type="region of interest" description="Disordered" evidence="5">
    <location>
        <begin position="124"/>
        <end position="144"/>
    </location>
</feature>
<feature type="short sequence motif" description="GXGXXG" evidence="4">
    <location>
        <begin position="556"/>
        <end position="561"/>
    </location>
</feature>
<evidence type="ECO:0000259" key="6">
    <source>
        <dbReference type="PROSITE" id="PS51635"/>
    </source>
</evidence>
<name>A0A3B3SMA4_9TELE</name>
<feature type="short sequence motif" description="DGA/G" evidence="4">
    <location>
        <begin position="734"/>
        <end position="736"/>
    </location>
</feature>
<protein>
    <submittedName>
        <fullName evidence="7">Renin</fullName>
    </submittedName>
</protein>
<evidence type="ECO:0000256" key="4">
    <source>
        <dbReference type="PROSITE-ProRule" id="PRU01161"/>
    </source>
</evidence>
<evidence type="ECO:0000256" key="3">
    <source>
        <dbReference type="ARBA" id="ARBA00023098"/>
    </source>
</evidence>
<dbReference type="GO" id="GO:0019369">
    <property type="term" value="P:arachidonate metabolic process"/>
    <property type="evidence" value="ECO:0007669"/>
    <property type="project" value="TreeGrafter"/>
</dbReference>
<dbReference type="AlphaFoldDB" id="A0A3B3SMA4"/>
<dbReference type="STRING" id="1676925.ENSPKIP00000031478"/>
<dbReference type="GO" id="GO:0047499">
    <property type="term" value="F:calcium-independent phospholipase A2 activity"/>
    <property type="evidence" value="ECO:0007669"/>
    <property type="project" value="TreeGrafter"/>
</dbReference>
<dbReference type="InterPro" id="IPR016035">
    <property type="entry name" value="Acyl_Trfase/lysoPLipase"/>
</dbReference>
<reference evidence="7" key="1">
    <citation type="submission" date="2025-08" db="UniProtKB">
        <authorList>
            <consortium name="Ensembl"/>
        </authorList>
    </citation>
    <scope>IDENTIFICATION</scope>
</reference>
<proteinExistence type="predicted"/>